<name>A0A0R3ST15_HYMDI</name>
<feature type="region of interest" description="Disordered" evidence="1">
    <location>
        <begin position="72"/>
        <end position="93"/>
    </location>
</feature>
<evidence type="ECO:0000313" key="3">
    <source>
        <dbReference type="Proteomes" id="UP000274504"/>
    </source>
</evidence>
<sequence>MAPFQHLESETYVPEEGVVTSSQADGDIVVGESGAMISRNDANWSLAVAFADMVAERRDSWNGLDPALGMTEPVTSIQPGRSGIPTDYSNICK</sequence>
<organism evidence="4">
    <name type="scientific">Hymenolepis diminuta</name>
    <name type="common">Rat tapeworm</name>
    <dbReference type="NCBI Taxonomy" id="6216"/>
    <lineage>
        <taxon>Eukaryota</taxon>
        <taxon>Metazoa</taxon>
        <taxon>Spiralia</taxon>
        <taxon>Lophotrochozoa</taxon>
        <taxon>Platyhelminthes</taxon>
        <taxon>Cestoda</taxon>
        <taxon>Eucestoda</taxon>
        <taxon>Cyclophyllidea</taxon>
        <taxon>Hymenolepididae</taxon>
        <taxon>Hymenolepis</taxon>
    </lineage>
</organism>
<reference evidence="2 3" key="2">
    <citation type="submission" date="2018-11" db="EMBL/GenBank/DDBJ databases">
        <authorList>
            <consortium name="Pathogen Informatics"/>
        </authorList>
    </citation>
    <scope>NUCLEOTIDE SEQUENCE [LARGE SCALE GENOMIC DNA]</scope>
</reference>
<dbReference type="AlphaFoldDB" id="A0A0R3ST15"/>
<evidence type="ECO:0000313" key="4">
    <source>
        <dbReference type="WBParaSite" id="HDID_0000849201-mRNA-1"/>
    </source>
</evidence>
<dbReference type="Proteomes" id="UP000274504">
    <property type="component" value="Unassembled WGS sequence"/>
</dbReference>
<dbReference type="WBParaSite" id="HDID_0000849201-mRNA-1">
    <property type="protein sequence ID" value="HDID_0000849201-mRNA-1"/>
    <property type="gene ID" value="HDID_0000849201"/>
</dbReference>
<accession>A0A0R3ST15</accession>
<reference evidence="4" key="1">
    <citation type="submission" date="2017-02" db="UniProtKB">
        <authorList>
            <consortium name="WormBaseParasite"/>
        </authorList>
    </citation>
    <scope>IDENTIFICATION</scope>
</reference>
<dbReference type="STRING" id="6216.A0A0R3ST15"/>
<dbReference type="OrthoDB" id="449241at2759"/>
<gene>
    <name evidence="2" type="ORF">HDID_LOCUS8490</name>
</gene>
<evidence type="ECO:0000313" key="2">
    <source>
        <dbReference type="EMBL" id="VDL60808.1"/>
    </source>
</evidence>
<evidence type="ECO:0000256" key="1">
    <source>
        <dbReference type="SAM" id="MobiDB-lite"/>
    </source>
</evidence>
<dbReference type="EMBL" id="UYSG01011086">
    <property type="protein sequence ID" value="VDL60808.1"/>
    <property type="molecule type" value="Genomic_DNA"/>
</dbReference>
<protein>
    <submittedName>
        <fullName evidence="4">Thiolase_N domain-containing protein</fullName>
    </submittedName>
</protein>
<proteinExistence type="predicted"/>